<accession>A0A8H6FUK0</accession>
<comment type="caution">
    <text evidence="2">The sequence shown here is derived from an EMBL/GenBank/DDBJ whole genome shotgun (WGS) entry which is preliminary data.</text>
</comment>
<dbReference type="EMBL" id="JACCJC010000026">
    <property type="protein sequence ID" value="KAF6235067.1"/>
    <property type="molecule type" value="Genomic_DNA"/>
</dbReference>
<feature type="region of interest" description="Disordered" evidence="1">
    <location>
        <begin position="42"/>
        <end position="70"/>
    </location>
</feature>
<evidence type="ECO:0000256" key="1">
    <source>
        <dbReference type="SAM" id="MobiDB-lite"/>
    </source>
</evidence>
<dbReference type="AlphaFoldDB" id="A0A8H6FUK0"/>
<evidence type="ECO:0000313" key="2">
    <source>
        <dbReference type="EMBL" id="KAF6235067.1"/>
    </source>
</evidence>
<reference evidence="2 3" key="1">
    <citation type="journal article" date="2020" name="Genomics">
        <title>Complete, high-quality genomes from long-read metagenomic sequencing of two wolf lichen thalli reveals enigmatic genome architecture.</title>
        <authorList>
            <person name="McKenzie S.K."/>
            <person name="Walston R.F."/>
            <person name="Allen J.L."/>
        </authorList>
    </citation>
    <scope>NUCLEOTIDE SEQUENCE [LARGE SCALE GENOMIC DNA]</scope>
    <source>
        <strain evidence="2">WasteWater2</strain>
    </source>
</reference>
<dbReference type="Proteomes" id="UP000578531">
    <property type="component" value="Unassembled WGS sequence"/>
</dbReference>
<gene>
    <name evidence="2" type="ORF">HO173_006694</name>
</gene>
<name>A0A8H6FUK0_9LECA</name>
<proteinExistence type="predicted"/>
<keyword evidence="3" id="KW-1185">Reference proteome</keyword>
<protein>
    <submittedName>
        <fullName evidence="2">Uncharacterized protein</fullName>
    </submittedName>
</protein>
<dbReference type="RefSeq" id="XP_037164445.1">
    <property type="nucleotide sequence ID" value="XM_037308602.1"/>
</dbReference>
<dbReference type="GeneID" id="59288354"/>
<evidence type="ECO:0000313" key="3">
    <source>
        <dbReference type="Proteomes" id="UP000578531"/>
    </source>
</evidence>
<feature type="compositionally biased region" description="Acidic residues" evidence="1">
    <location>
        <begin position="42"/>
        <end position="54"/>
    </location>
</feature>
<organism evidence="2 3">
    <name type="scientific">Letharia columbiana</name>
    <dbReference type="NCBI Taxonomy" id="112416"/>
    <lineage>
        <taxon>Eukaryota</taxon>
        <taxon>Fungi</taxon>
        <taxon>Dikarya</taxon>
        <taxon>Ascomycota</taxon>
        <taxon>Pezizomycotina</taxon>
        <taxon>Lecanoromycetes</taxon>
        <taxon>OSLEUM clade</taxon>
        <taxon>Lecanoromycetidae</taxon>
        <taxon>Lecanorales</taxon>
        <taxon>Lecanorineae</taxon>
        <taxon>Parmeliaceae</taxon>
        <taxon>Letharia</taxon>
    </lineage>
</organism>
<sequence length="116" mass="12844">MSSSIDIYTVQFRHGEPFTGNLRAFENLETLKLETAMTFEEVDGADDSTPDEDVGYSQVGVPRKNSRGAGRRTCRFGGTRASRWCSASSCEDIEACRRLVGWRSCCGAERFDGMEG</sequence>